<feature type="non-terminal residue" evidence="1">
    <location>
        <position position="1"/>
    </location>
</feature>
<name>A0A0F9U6B2_9ZZZZ</name>
<reference evidence="1" key="1">
    <citation type="journal article" date="2015" name="Nature">
        <title>Complex archaea that bridge the gap between prokaryotes and eukaryotes.</title>
        <authorList>
            <person name="Spang A."/>
            <person name="Saw J.H."/>
            <person name="Jorgensen S.L."/>
            <person name="Zaremba-Niedzwiedzka K."/>
            <person name="Martijn J."/>
            <person name="Lind A.E."/>
            <person name="van Eijk R."/>
            <person name="Schleper C."/>
            <person name="Guy L."/>
            <person name="Ettema T.J."/>
        </authorList>
    </citation>
    <scope>NUCLEOTIDE SEQUENCE</scope>
</reference>
<comment type="caution">
    <text evidence="1">The sequence shown here is derived from an EMBL/GenBank/DDBJ whole genome shotgun (WGS) entry which is preliminary data.</text>
</comment>
<sequence length="36" mass="3555">PWPVSDLMLEALGAISLAALAATGLTSSDNNKKGAA</sequence>
<dbReference type="EMBL" id="LAZR01000831">
    <property type="protein sequence ID" value="KKN56806.1"/>
    <property type="molecule type" value="Genomic_DNA"/>
</dbReference>
<proteinExistence type="predicted"/>
<protein>
    <submittedName>
        <fullName evidence="1">Uncharacterized protein</fullName>
    </submittedName>
</protein>
<evidence type="ECO:0000313" key="1">
    <source>
        <dbReference type="EMBL" id="KKN56806.1"/>
    </source>
</evidence>
<organism evidence="1">
    <name type="scientific">marine sediment metagenome</name>
    <dbReference type="NCBI Taxonomy" id="412755"/>
    <lineage>
        <taxon>unclassified sequences</taxon>
        <taxon>metagenomes</taxon>
        <taxon>ecological metagenomes</taxon>
    </lineage>
</organism>
<accession>A0A0F9U6B2</accession>
<gene>
    <name evidence="1" type="ORF">LCGC14_0568920</name>
</gene>
<dbReference type="AlphaFoldDB" id="A0A0F9U6B2"/>